<accession>A0ABQ8J5Y5</accession>
<evidence type="ECO:0000256" key="1">
    <source>
        <dbReference type="SAM" id="MobiDB-lite"/>
    </source>
</evidence>
<proteinExistence type="predicted"/>
<feature type="compositionally biased region" description="Low complexity" evidence="1">
    <location>
        <begin position="121"/>
        <end position="131"/>
    </location>
</feature>
<reference evidence="3 4" key="1">
    <citation type="journal article" date="2018" name="J. Allergy Clin. Immunol.">
        <title>High-quality assembly of Dermatophagoides pteronyssinus genome and transcriptome reveals a wide range of novel allergens.</title>
        <authorList>
            <person name="Liu X.Y."/>
            <person name="Yang K.Y."/>
            <person name="Wang M.Q."/>
            <person name="Kwok J.S."/>
            <person name="Zeng X."/>
            <person name="Yang Z."/>
            <person name="Xiao X.J."/>
            <person name="Lau C.P."/>
            <person name="Li Y."/>
            <person name="Huang Z.M."/>
            <person name="Ba J.G."/>
            <person name="Yim A.K."/>
            <person name="Ouyang C.Y."/>
            <person name="Ngai S.M."/>
            <person name="Chan T.F."/>
            <person name="Leung E.L."/>
            <person name="Liu L."/>
            <person name="Liu Z.G."/>
            <person name="Tsui S.K."/>
        </authorList>
    </citation>
    <scope>NUCLEOTIDE SEQUENCE [LARGE SCALE GENOMIC DNA]</scope>
    <source>
        <strain evidence="3">Derp</strain>
    </source>
</reference>
<keyword evidence="2" id="KW-0812">Transmembrane</keyword>
<protein>
    <submittedName>
        <fullName evidence="3">Uncharacterized protein</fullName>
    </submittedName>
</protein>
<keyword evidence="2" id="KW-0472">Membrane</keyword>
<keyword evidence="4" id="KW-1185">Reference proteome</keyword>
<keyword evidence="2" id="KW-1133">Transmembrane helix</keyword>
<reference evidence="3 4" key="2">
    <citation type="journal article" date="2022" name="Mol. Biol. Evol.">
        <title>Comparative Genomics Reveals Insights into the Divergent Evolution of Astigmatic Mites and Household Pest Adaptations.</title>
        <authorList>
            <person name="Xiong Q."/>
            <person name="Wan A.T."/>
            <person name="Liu X."/>
            <person name="Fung C.S."/>
            <person name="Xiao X."/>
            <person name="Malainual N."/>
            <person name="Hou J."/>
            <person name="Wang L."/>
            <person name="Wang M."/>
            <person name="Yang K.Y."/>
            <person name="Cui Y."/>
            <person name="Leung E.L."/>
            <person name="Nong W."/>
            <person name="Shin S.K."/>
            <person name="Au S.W."/>
            <person name="Jeong K.Y."/>
            <person name="Chew F.T."/>
            <person name="Hui J.H."/>
            <person name="Leung T.F."/>
            <person name="Tungtrongchitr A."/>
            <person name="Zhong N."/>
            <person name="Liu Z."/>
            <person name="Tsui S.K."/>
        </authorList>
    </citation>
    <scope>NUCLEOTIDE SEQUENCE [LARGE SCALE GENOMIC DNA]</scope>
    <source>
        <strain evidence="3">Derp</strain>
    </source>
</reference>
<feature type="region of interest" description="Disordered" evidence="1">
    <location>
        <begin position="157"/>
        <end position="212"/>
    </location>
</feature>
<feature type="transmembrane region" description="Helical" evidence="2">
    <location>
        <begin position="6"/>
        <end position="25"/>
    </location>
</feature>
<feature type="transmembrane region" description="Helical" evidence="2">
    <location>
        <begin position="275"/>
        <end position="298"/>
    </location>
</feature>
<feature type="compositionally biased region" description="Low complexity" evidence="1">
    <location>
        <begin position="187"/>
        <end position="196"/>
    </location>
</feature>
<organism evidence="3 4">
    <name type="scientific">Dermatophagoides pteronyssinus</name>
    <name type="common">European house dust mite</name>
    <dbReference type="NCBI Taxonomy" id="6956"/>
    <lineage>
        <taxon>Eukaryota</taxon>
        <taxon>Metazoa</taxon>
        <taxon>Ecdysozoa</taxon>
        <taxon>Arthropoda</taxon>
        <taxon>Chelicerata</taxon>
        <taxon>Arachnida</taxon>
        <taxon>Acari</taxon>
        <taxon>Acariformes</taxon>
        <taxon>Sarcoptiformes</taxon>
        <taxon>Astigmata</taxon>
        <taxon>Psoroptidia</taxon>
        <taxon>Analgoidea</taxon>
        <taxon>Pyroglyphidae</taxon>
        <taxon>Dermatophagoidinae</taxon>
        <taxon>Dermatophagoides</taxon>
    </lineage>
</organism>
<evidence type="ECO:0000256" key="2">
    <source>
        <dbReference type="SAM" id="Phobius"/>
    </source>
</evidence>
<gene>
    <name evidence="3" type="ORF">DERP_008214</name>
</gene>
<sequence>MNYNHINNILLISFYLIIIVSGKVIKQQQRQKHQQQDSFVPILLSKSSSLSPANNSISFNHRPQRQKYPLAYIQKRDSSIPNYGYDFFNEMESLTPPGIFSDPNNGPVYQNVPPPPPAPPSSSSNTGMMMTSDTNFVHPNFFDTNFNDHIPIINNGVNGGNDGTGNSGSMINGHHTQNHNHYRHHQQLSSSPSSHQSQHHHQNYHPNQHSNKNSLQPLNPFGLFNVAPAFNQLIHPPPQMQTNRLDLAAGPLYHHGHHHPPVLLVSHKNAGFTNWIVPFLLMLSLPFVSGAAFIPLFLKSIVYLLQIGRNLGIFFPLIPPVLNATHHNHIG</sequence>
<comment type="caution">
    <text evidence="3">The sequence shown here is derived from an EMBL/GenBank/DDBJ whole genome shotgun (WGS) entry which is preliminary data.</text>
</comment>
<evidence type="ECO:0000313" key="3">
    <source>
        <dbReference type="EMBL" id="KAH9417961.1"/>
    </source>
</evidence>
<evidence type="ECO:0000313" key="4">
    <source>
        <dbReference type="Proteomes" id="UP000887458"/>
    </source>
</evidence>
<dbReference type="Proteomes" id="UP000887458">
    <property type="component" value="Unassembled WGS sequence"/>
</dbReference>
<feature type="compositionally biased region" description="Gly residues" evidence="1">
    <location>
        <begin position="157"/>
        <end position="166"/>
    </location>
</feature>
<dbReference type="EMBL" id="NJHN03000067">
    <property type="protein sequence ID" value="KAH9417961.1"/>
    <property type="molecule type" value="Genomic_DNA"/>
</dbReference>
<feature type="region of interest" description="Disordered" evidence="1">
    <location>
        <begin position="103"/>
        <end position="131"/>
    </location>
</feature>
<name>A0ABQ8J5Y5_DERPT</name>
<feature type="compositionally biased region" description="Basic residues" evidence="1">
    <location>
        <begin position="176"/>
        <end position="186"/>
    </location>
</feature>